<proteinExistence type="predicted"/>
<dbReference type="AlphaFoldDB" id="T0ZQ99"/>
<reference evidence="1" key="2">
    <citation type="journal article" date="2014" name="ISME J.">
        <title>Microbial stratification in low pH oxic and suboxic macroscopic growths along an acid mine drainage.</title>
        <authorList>
            <person name="Mendez-Garcia C."/>
            <person name="Mesa V."/>
            <person name="Sprenger R.R."/>
            <person name="Richter M."/>
            <person name="Diez M.S."/>
            <person name="Solano J."/>
            <person name="Bargiela R."/>
            <person name="Golyshina O.V."/>
            <person name="Manteca A."/>
            <person name="Ramos J.L."/>
            <person name="Gallego J.R."/>
            <person name="Llorente I."/>
            <person name="Martins Dos Santos V.A."/>
            <person name="Jensen O.N."/>
            <person name="Pelaez A.I."/>
            <person name="Sanchez J."/>
            <person name="Ferrer M."/>
        </authorList>
    </citation>
    <scope>NUCLEOTIDE SEQUENCE</scope>
</reference>
<protein>
    <submittedName>
        <fullName evidence="1">Uncharacterized protein</fullName>
    </submittedName>
</protein>
<feature type="non-terminal residue" evidence="1">
    <location>
        <position position="264"/>
    </location>
</feature>
<comment type="caution">
    <text evidence="1">The sequence shown here is derived from an EMBL/GenBank/DDBJ whole genome shotgun (WGS) entry which is preliminary data.</text>
</comment>
<sequence length="264" mass="29492">MKTDQVFGISPEVREYSYVDRGNLDDEMLRMLGRTIHVAVRGPSKSGKSWLRQKVLADPITVQCRLRKPFVDIYVDALSQLNIAIQIKESRQGVFKATLSAKGEGGAALLAKVGFTGSLGRERTTLAELKHVGHDVDDLRFVADIIRASGRRLVIEDFHYMSTEDRRGFAFDLKALWDYQVFVVIIGVWSETNLLLHLNPDLAGRVTEIPIDWIRADLMRILTKGGSTLHIEFDAKVRDKLVDLSYANAGLLQALALLTLDDAG</sequence>
<organism evidence="1">
    <name type="scientific">mine drainage metagenome</name>
    <dbReference type="NCBI Taxonomy" id="410659"/>
    <lineage>
        <taxon>unclassified sequences</taxon>
        <taxon>metagenomes</taxon>
        <taxon>ecological metagenomes</taxon>
    </lineage>
</organism>
<gene>
    <name evidence="1" type="ORF">B1A_13435</name>
</gene>
<accession>T0ZQ99</accession>
<dbReference type="SUPFAM" id="SSF52540">
    <property type="entry name" value="P-loop containing nucleoside triphosphate hydrolases"/>
    <property type="match status" value="1"/>
</dbReference>
<reference evidence="1" key="1">
    <citation type="submission" date="2013-08" db="EMBL/GenBank/DDBJ databases">
        <authorList>
            <person name="Mendez C."/>
            <person name="Richter M."/>
            <person name="Ferrer M."/>
            <person name="Sanchez J."/>
        </authorList>
    </citation>
    <scope>NUCLEOTIDE SEQUENCE</scope>
</reference>
<evidence type="ECO:0000313" key="1">
    <source>
        <dbReference type="EMBL" id="EQD50481.1"/>
    </source>
</evidence>
<dbReference type="EMBL" id="AUZX01009826">
    <property type="protein sequence ID" value="EQD50481.1"/>
    <property type="molecule type" value="Genomic_DNA"/>
</dbReference>
<name>T0ZQ99_9ZZZZ</name>
<dbReference type="InterPro" id="IPR027417">
    <property type="entry name" value="P-loop_NTPase"/>
</dbReference>